<dbReference type="InterPro" id="IPR050824">
    <property type="entry name" value="Thiol_disulfide_DsbA"/>
</dbReference>
<dbReference type="GO" id="GO:0016491">
    <property type="term" value="F:oxidoreductase activity"/>
    <property type="evidence" value="ECO:0007669"/>
    <property type="project" value="InterPro"/>
</dbReference>
<dbReference type="InterPro" id="IPR017937">
    <property type="entry name" value="Thioredoxin_CS"/>
</dbReference>
<reference evidence="7" key="1">
    <citation type="submission" date="2018-06" db="EMBL/GenBank/DDBJ databases">
        <authorList>
            <person name="Zhirakovskaya E."/>
        </authorList>
    </citation>
    <scope>NUCLEOTIDE SEQUENCE</scope>
</reference>
<keyword evidence="4" id="KW-1015">Disulfide bond</keyword>
<dbReference type="InterPro" id="IPR036249">
    <property type="entry name" value="Thioredoxin-like_sf"/>
</dbReference>
<evidence type="ECO:0000256" key="5">
    <source>
        <dbReference type="ARBA" id="ARBA00023284"/>
    </source>
</evidence>
<dbReference type="PIRSF" id="PIRSF001488">
    <property type="entry name" value="Tdi_protein"/>
    <property type="match status" value="1"/>
</dbReference>
<evidence type="ECO:0000313" key="7">
    <source>
        <dbReference type="EMBL" id="VAX00366.1"/>
    </source>
</evidence>
<evidence type="ECO:0000256" key="2">
    <source>
        <dbReference type="ARBA" id="ARBA00013831"/>
    </source>
</evidence>
<gene>
    <name evidence="7" type="ORF">MNBD_GAMMA22-130</name>
</gene>
<dbReference type="AlphaFoldDB" id="A0A3B1A3N4"/>
<dbReference type="PANTHER" id="PTHR35891:SF2">
    <property type="entry name" value="THIOL:DISULFIDE INTERCHANGE PROTEIN DSBA"/>
    <property type="match status" value="1"/>
</dbReference>
<keyword evidence="3" id="KW-0732">Signal</keyword>
<accession>A0A3B1A3N4</accession>
<protein>
    <recommendedName>
        <fullName evidence="2">Thiol:disulfide interchange protein DsbA</fullName>
    </recommendedName>
</protein>
<proteinExistence type="inferred from homology"/>
<sequence>MMIGYTKIKTTLLILCFSIISLNAYSESFVEGVHYKKITPSVGTSDSSKIEVLELFSYGCPHCNSFEAPMHQWLKNKPANVNFGRRPVSFGRQIWANYAQAYYTAEILDVLDKVHGPIFNAIHKEKNQLADVASIRELFIKNGVSGDDFESGFYSFAVDARLRRDQRTLGKYQGNSVPTMIVNGKYRIDSSMTGHSNDKMLEVVNYLIKKESSKTK</sequence>
<evidence type="ECO:0000256" key="3">
    <source>
        <dbReference type="ARBA" id="ARBA00022729"/>
    </source>
</evidence>
<dbReference type="InterPro" id="IPR001853">
    <property type="entry name" value="DSBA-like_thioredoxin_dom"/>
</dbReference>
<dbReference type="Pfam" id="PF01323">
    <property type="entry name" value="DSBA"/>
    <property type="match status" value="1"/>
</dbReference>
<dbReference type="EMBL" id="UOFS01000043">
    <property type="protein sequence ID" value="VAX00366.1"/>
    <property type="molecule type" value="Genomic_DNA"/>
</dbReference>
<evidence type="ECO:0000259" key="6">
    <source>
        <dbReference type="Pfam" id="PF01323"/>
    </source>
</evidence>
<comment type="similarity">
    <text evidence="1">Belongs to the thioredoxin family. DsbA subfamily.</text>
</comment>
<dbReference type="PROSITE" id="PS00194">
    <property type="entry name" value="THIOREDOXIN_1"/>
    <property type="match status" value="1"/>
</dbReference>
<evidence type="ECO:0000256" key="1">
    <source>
        <dbReference type="ARBA" id="ARBA00005791"/>
    </source>
</evidence>
<dbReference type="CDD" id="cd03019">
    <property type="entry name" value="DsbA_DsbA"/>
    <property type="match status" value="1"/>
</dbReference>
<feature type="domain" description="DSBA-like thioredoxin" evidence="6">
    <location>
        <begin position="52"/>
        <end position="191"/>
    </location>
</feature>
<dbReference type="InterPro" id="IPR023205">
    <property type="entry name" value="DsbA/DsbL"/>
</dbReference>
<dbReference type="SUPFAM" id="SSF52833">
    <property type="entry name" value="Thioredoxin-like"/>
    <property type="match status" value="1"/>
</dbReference>
<organism evidence="7">
    <name type="scientific">hydrothermal vent metagenome</name>
    <dbReference type="NCBI Taxonomy" id="652676"/>
    <lineage>
        <taxon>unclassified sequences</taxon>
        <taxon>metagenomes</taxon>
        <taxon>ecological metagenomes</taxon>
    </lineage>
</organism>
<keyword evidence="5" id="KW-0676">Redox-active center</keyword>
<dbReference type="PANTHER" id="PTHR35891">
    <property type="entry name" value="THIOL:DISULFIDE INTERCHANGE PROTEIN DSBA"/>
    <property type="match status" value="1"/>
</dbReference>
<evidence type="ECO:0000256" key="4">
    <source>
        <dbReference type="ARBA" id="ARBA00023157"/>
    </source>
</evidence>
<name>A0A3B1A3N4_9ZZZZ</name>
<dbReference type="Gene3D" id="3.40.30.10">
    <property type="entry name" value="Glutaredoxin"/>
    <property type="match status" value="1"/>
</dbReference>